<evidence type="ECO:0000313" key="4">
    <source>
        <dbReference type="Proteomes" id="UP000248326"/>
    </source>
</evidence>
<evidence type="ECO:0000313" key="3">
    <source>
        <dbReference type="EMBL" id="PYE53832.1"/>
    </source>
</evidence>
<name>A0A318S9S5_9DEIO</name>
<dbReference type="AlphaFoldDB" id="A0A318S9S5"/>
<feature type="signal peptide" evidence="1">
    <location>
        <begin position="1"/>
        <end position="28"/>
    </location>
</feature>
<keyword evidence="1" id="KW-0732">Signal</keyword>
<dbReference type="InterPro" id="IPR009045">
    <property type="entry name" value="Zn_M74/Hedgehog-like"/>
</dbReference>
<gene>
    <name evidence="3" type="ORF">DES52_10790</name>
</gene>
<comment type="caution">
    <text evidence="3">The sequence shown here is derived from an EMBL/GenBank/DDBJ whole genome shotgun (WGS) entry which is preliminary data.</text>
</comment>
<accession>A0A318S9S5</accession>
<sequence>MIHATRRFARRVVLLSLTFTSMPLGQGAAQEASLVAFDGTISKIDAATRARMTSSWHVGCPVSLERLRLLQLSYWGFDTKPHRGELVVHEEVASDVMAVMRALYEQRFPIEEMKLVDVYDGNDDKSMEANNTSAFNCRAVTGRPGVWSEHSYGRAIDINPVQNPYVRGRTVLPPSATAFENRARVRPGMIHANDRVVAAFTAIGWSWGGSWTSPKDYQHFSKSGR</sequence>
<dbReference type="Gene3D" id="3.30.1380.10">
    <property type="match status" value="1"/>
</dbReference>
<keyword evidence="3" id="KW-0645">Protease</keyword>
<dbReference type="Proteomes" id="UP000248326">
    <property type="component" value="Unassembled WGS sequence"/>
</dbReference>
<dbReference type="RefSeq" id="WP_110886740.1">
    <property type="nucleotide sequence ID" value="NZ_QJSX01000007.1"/>
</dbReference>
<dbReference type="Pfam" id="PF13539">
    <property type="entry name" value="Peptidase_M15_4"/>
    <property type="match status" value="1"/>
</dbReference>
<protein>
    <submittedName>
        <fullName evidence="3">D-alanyl-D-alanine carboxypeptidase-like protein</fullName>
    </submittedName>
</protein>
<dbReference type="SUPFAM" id="SSF55166">
    <property type="entry name" value="Hedgehog/DD-peptidase"/>
    <property type="match status" value="1"/>
</dbReference>
<evidence type="ECO:0000256" key="1">
    <source>
        <dbReference type="SAM" id="SignalP"/>
    </source>
</evidence>
<dbReference type="EMBL" id="QJSX01000007">
    <property type="protein sequence ID" value="PYE53832.1"/>
    <property type="molecule type" value="Genomic_DNA"/>
</dbReference>
<keyword evidence="3" id="KW-0378">Hydrolase</keyword>
<keyword evidence="4" id="KW-1185">Reference proteome</keyword>
<keyword evidence="3" id="KW-0121">Carboxypeptidase</keyword>
<feature type="domain" description="Peptidase M15C" evidence="2">
    <location>
        <begin position="142"/>
        <end position="221"/>
    </location>
</feature>
<organism evidence="3 4">
    <name type="scientific">Deinococcus yavapaiensis KR-236</name>
    <dbReference type="NCBI Taxonomy" id="694435"/>
    <lineage>
        <taxon>Bacteria</taxon>
        <taxon>Thermotogati</taxon>
        <taxon>Deinococcota</taxon>
        <taxon>Deinococci</taxon>
        <taxon>Deinococcales</taxon>
        <taxon>Deinococcaceae</taxon>
        <taxon>Deinococcus</taxon>
    </lineage>
</organism>
<reference evidence="3 4" key="1">
    <citation type="submission" date="2018-06" db="EMBL/GenBank/DDBJ databases">
        <title>Genomic Encyclopedia of Type Strains, Phase IV (KMG-IV): sequencing the most valuable type-strain genomes for metagenomic binning, comparative biology and taxonomic classification.</title>
        <authorList>
            <person name="Goeker M."/>
        </authorList>
    </citation>
    <scope>NUCLEOTIDE SEQUENCE [LARGE SCALE GENOMIC DNA]</scope>
    <source>
        <strain evidence="3 4">DSM 18048</strain>
    </source>
</reference>
<proteinExistence type="predicted"/>
<dbReference type="InterPro" id="IPR039561">
    <property type="entry name" value="Peptidase_M15C"/>
</dbReference>
<evidence type="ECO:0000259" key="2">
    <source>
        <dbReference type="Pfam" id="PF13539"/>
    </source>
</evidence>
<dbReference type="GO" id="GO:0004180">
    <property type="term" value="F:carboxypeptidase activity"/>
    <property type="evidence" value="ECO:0007669"/>
    <property type="project" value="UniProtKB-KW"/>
</dbReference>
<feature type="chain" id="PRO_5016466322" evidence="1">
    <location>
        <begin position="29"/>
        <end position="225"/>
    </location>
</feature>
<dbReference type="OrthoDB" id="9799970at2"/>